<dbReference type="PROSITE" id="PS50192">
    <property type="entry name" value="T_SNARE"/>
    <property type="match status" value="1"/>
</dbReference>
<dbReference type="InterPro" id="IPR000727">
    <property type="entry name" value="T_SNARE_dom"/>
</dbReference>
<dbReference type="InterPro" id="IPR004090">
    <property type="entry name" value="Chemotax_Me-accpt_rcpt"/>
</dbReference>
<keyword evidence="3 5" id="KW-0807">Transducer</keyword>
<keyword evidence="2" id="KW-0997">Cell inner membrane</keyword>
<dbReference type="GO" id="GO:0006935">
    <property type="term" value="P:chemotaxis"/>
    <property type="evidence" value="ECO:0007669"/>
    <property type="project" value="InterPro"/>
</dbReference>
<evidence type="ECO:0000256" key="4">
    <source>
        <dbReference type="ARBA" id="ARBA00029447"/>
    </source>
</evidence>
<evidence type="ECO:0000256" key="3">
    <source>
        <dbReference type="ARBA" id="ARBA00023224"/>
    </source>
</evidence>
<keyword evidence="7" id="KW-0472">Membrane</keyword>
<evidence type="ECO:0000256" key="6">
    <source>
        <dbReference type="SAM" id="Coils"/>
    </source>
</evidence>
<dbReference type="AlphaFoldDB" id="A0A562SHI8"/>
<proteinExistence type="inferred from homology"/>
<dbReference type="Gene3D" id="6.10.340.10">
    <property type="match status" value="1"/>
</dbReference>
<feature type="domain" description="Methyl-accepting transducer" evidence="8">
    <location>
        <begin position="555"/>
        <end position="791"/>
    </location>
</feature>
<name>A0A562SHI8_9HYPH</name>
<evidence type="ECO:0000313" key="12">
    <source>
        <dbReference type="Proteomes" id="UP000320593"/>
    </source>
</evidence>
<feature type="coiled-coil region" evidence="6">
    <location>
        <begin position="357"/>
        <end position="422"/>
    </location>
</feature>
<dbReference type="Pfam" id="PF00672">
    <property type="entry name" value="HAMP"/>
    <property type="match status" value="1"/>
</dbReference>
<keyword evidence="12" id="KW-1185">Reference proteome</keyword>
<keyword evidence="7" id="KW-1133">Transmembrane helix</keyword>
<dbReference type="SMART" id="SM00283">
    <property type="entry name" value="MA"/>
    <property type="match status" value="1"/>
</dbReference>
<dbReference type="GO" id="GO:0005886">
    <property type="term" value="C:plasma membrane"/>
    <property type="evidence" value="ECO:0007669"/>
    <property type="project" value="UniProtKB-SubCell"/>
</dbReference>
<evidence type="ECO:0000259" key="9">
    <source>
        <dbReference type="PROSITE" id="PS50192"/>
    </source>
</evidence>
<protein>
    <submittedName>
        <fullName evidence="11">Methyl-accepting chemotaxis protein</fullName>
    </submittedName>
</protein>
<dbReference type="GO" id="GO:0007165">
    <property type="term" value="P:signal transduction"/>
    <property type="evidence" value="ECO:0007669"/>
    <property type="project" value="UniProtKB-KW"/>
</dbReference>
<dbReference type="RefSeq" id="WP_145346882.1">
    <property type="nucleotide sequence ID" value="NZ_SMLY01000077.1"/>
</dbReference>
<dbReference type="PRINTS" id="PR00260">
    <property type="entry name" value="CHEMTRNSDUCR"/>
</dbReference>
<evidence type="ECO:0000256" key="5">
    <source>
        <dbReference type="PROSITE-ProRule" id="PRU00284"/>
    </source>
</evidence>
<keyword evidence="7" id="KW-0812">Transmembrane</keyword>
<accession>A0A562SHI8</accession>
<comment type="similarity">
    <text evidence="4">Belongs to the methyl-accepting chemotaxis (MCP) protein family.</text>
</comment>
<dbReference type="Proteomes" id="UP000320593">
    <property type="component" value="Unassembled WGS sequence"/>
</dbReference>
<dbReference type="EMBL" id="VLLF01000011">
    <property type="protein sequence ID" value="TWI80745.1"/>
    <property type="molecule type" value="Genomic_DNA"/>
</dbReference>
<feature type="transmembrane region" description="Helical" evidence="7">
    <location>
        <begin position="438"/>
        <end position="460"/>
    </location>
</feature>
<dbReference type="CDD" id="cd06225">
    <property type="entry name" value="HAMP"/>
    <property type="match status" value="1"/>
</dbReference>
<dbReference type="PANTHER" id="PTHR32089">
    <property type="entry name" value="METHYL-ACCEPTING CHEMOTAXIS PROTEIN MCPB"/>
    <property type="match status" value="1"/>
</dbReference>
<evidence type="ECO:0000313" key="11">
    <source>
        <dbReference type="EMBL" id="TWI80745.1"/>
    </source>
</evidence>
<feature type="domain" description="T-SNARE coiled-coil homology" evidence="9">
    <location>
        <begin position="707"/>
        <end position="769"/>
    </location>
</feature>
<comment type="subcellular location">
    <subcellularLocation>
        <location evidence="1">Cell inner membrane</location>
        <topology evidence="1">Multi-pass membrane protein</topology>
    </subcellularLocation>
</comment>
<keyword evidence="6" id="KW-0175">Coiled coil</keyword>
<dbReference type="SUPFAM" id="SSF58104">
    <property type="entry name" value="Methyl-accepting chemotaxis protein (MCP) signaling domain"/>
    <property type="match status" value="1"/>
</dbReference>
<keyword evidence="2" id="KW-1003">Cell membrane</keyword>
<dbReference type="SMART" id="SM00304">
    <property type="entry name" value="HAMP"/>
    <property type="match status" value="2"/>
</dbReference>
<feature type="transmembrane region" description="Helical" evidence="7">
    <location>
        <begin position="20"/>
        <end position="39"/>
    </location>
</feature>
<comment type="caution">
    <text evidence="11">The sequence shown here is derived from an EMBL/GenBank/DDBJ whole genome shotgun (WGS) entry which is preliminary data.</text>
</comment>
<dbReference type="Pfam" id="PF00015">
    <property type="entry name" value="MCPsignal"/>
    <property type="match status" value="1"/>
</dbReference>
<dbReference type="PROSITE" id="PS50885">
    <property type="entry name" value="HAMP"/>
    <property type="match status" value="1"/>
</dbReference>
<evidence type="ECO:0000259" key="10">
    <source>
        <dbReference type="PROSITE" id="PS50885"/>
    </source>
</evidence>
<evidence type="ECO:0000256" key="1">
    <source>
        <dbReference type="ARBA" id="ARBA00004429"/>
    </source>
</evidence>
<evidence type="ECO:0000259" key="8">
    <source>
        <dbReference type="PROSITE" id="PS50111"/>
    </source>
</evidence>
<reference evidence="11 12" key="1">
    <citation type="submission" date="2019-07" db="EMBL/GenBank/DDBJ databases">
        <title>Genomic Encyclopedia of Archaeal and Bacterial Type Strains, Phase II (KMG-II): from individual species to whole genera.</title>
        <authorList>
            <person name="Goeker M."/>
        </authorList>
    </citation>
    <scope>NUCLEOTIDE SEQUENCE [LARGE SCALE GENOMIC DNA]</scope>
    <source>
        <strain evidence="11 12">ATCC BAA-252</strain>
    </source>
</reference>
<dbReference type="GO" id="GO:0004888">
    <property type="term" value="F:transmembrane signaling receptor activity"/>
    <property type="evidence" value="ECO:0007669"/>
    <property type="project" value="InterPro"/>
</dbReference>
<gene>
    <name evidence="11" type="ORF">JM93_03959</name>
</gene>
<dbReference type="PANTHER" id="PTHR32089:SF112">
    <property type="entry name" value="LYSOZYME-LIKE PROTEIN-RELATED"/>
    <property type="match status" value="1"/>
</dbReference>
<dbReference type="PROSITE" id="PS50111">
    <property type="entry name" value="CHEMOTAXIS_TRANSDUC_2"/>
    <property type="match status" value="1"/>
</dbReference>
<sequence length="811" mass="86175">MRLPLKWLVDLKFGYKVGGGFTAILLLTIVVGAVGFVAISNLSSRFQVADEATEIAVLVKQTSNAREKFLETQEAVFADQTRQHLSELGRQLNTLGEAIGSDEVSSNQVSTALSAVEQFGSTFDAVVSGTEAQDQRLQVLLADTTALRKQAAAIEEIVADVEKQTSAVAFKSNSDLDDANQLARTIFTVQEEAFLVQLMYLENRGNLRDDQLKAALEITGNLVPSTKSLRYQRVEGISSKSLGLLARHASVLHRSLKKFEGDLDFNEVFEAKEQVSNAIDELIKTAQDIRSQAMPAVTTAKSAALNAQTKLASVRNIAVNAEALNVASIRARAEVLNLFGEFGVDDQAGVTAEVATLAELETELAKATKVLPEAAEIIGEIPVSLASFDRSFKDMVEAKASLKNQKAELANLSELVNQQIESITARQSALARDASTNALTLIGITILVAVTVGVALALGLNMAITRPIKATTQVMARLANGENDVAIDGLDRGDEVGEMNRTVQVFKDNAIERARLEKETAQEQSARQERQSKIDSLISNFRATAETVLGSVEETAGGLDKTAHALTEIARQSSGYASSTVNSSDEATGNVQTVASAAEELAASIGEISRQVSQTTEVVERATHGTQNTNRKVEGLAESAAKIGEVVTLIQAIAEQTNLLALNATIEAARAGEAGKGFAVVAAEVKELATQTSKATEEISSQISAIQGATKESAEAISEITEIMEEVNNYTSTIAAAVEQQGSATQEISQNVQRAAEGTTNVSSAMTELSHAVDQTSSSAEEVLTASGELSSKTDKLKDEVETFLRAVAAA</sequence>
<organism evidence="11 12">
    <name type="scientific">Roseibium hamelinense</name>
    <dbReference type="NCBI Taxonomy" id="150831"/>
    <lineage>
        <taxon>Bacteria</taxon>
        <taxon>Pseudomonadati</taxon>
        <taxon>Pseudomonadota</taxon>
        <taxon>Alphaproteobacteria</taxon>
        <taxon>Hyphomicrobiales</taxon>
        <taxon>Stappiaceae</taxon>
        <taxon>Roseibium</taxon>
    </lineage>
</organism>
<dbReference type="OrthoDB" id="3378718at2"/>
<dbReference type="Gene3D" id="1.10.287.950">
    <property type="entry name" value="Methyl-accepting chemotaxis protein"/>
    <property type="match status" value="1"/>
</dbReference>
<dbReference type="InterPro" id="IPR003660">
    <property type="entry name" value="HAMP_dom"/>
</dbReference>
<evidence type="ECO:0000256" key="2">
    <source>
        <dbReference type="ARBA" id="ARBA00022519"/>
    </source>
</evidence>
<feature type="domain" description="HAMP" evidence="10">
    <location>
        <begin position="462"/>
        <end position="515"/>
    </location>
</feature>
<dbReference type="InterPro" id="IPR004089">
    <property type="entry name" value="MCPsignal_dom"/>
</dbReference>
<evidence type="ECO:0000256" key="7">
    <source>
        <dbReference type="SAM" id="Phobius"/>
    </source>
</evidence>